<evidence type="ECO:0000256" key="1">
    <source>
        <dbReference type="SAM" id="MobiDB-lite"/>
    </source>
</evidence>
<reference evidence="2 3" key="1">
    <citation type="journal article" date="2015" name="Biotechnol. Biofuels">
        <title>Enhanced degradation of softwood versus hardwood by the white-rot fungus Pycnoporus coccineus.</title>
        <authorList>
            <person name="Couturier M."/>
            <person name="Navarro D."/>
            <person name="Chevret D."/>
            <person name="Henrissat B."/>
            <person name="Piumi F."/>
            <person name="Ruiz-Duenas F.J."/>
            <person name="Martinez A.T."/>
            <person name="Grigoriev I.V."/>
            <person name="Riley R."/>
            <person name="Lipzen A."/>
            <person name="Berrin J.G."/>
            <person name="Master E.R."/>
            <person name="Rosso M.N."/>
        </authorList>
    </citation>
    <scope>NUCLEOTIDE SEQUENCE [LARGE SCALE GENOMIC DNA]</scope>
    <source>
        <strain evidence="2 3">BRFM310</strain>
    </source>
</reference>
<name>A0A1Y2IUR1_TRAC3</name>
<keyword evidence="3" id="KW-1185">Reference proteome</keyword>
<gene>
    <name evidence="2" type="ORF">PYCCODRAFT_1423843</name>
</gene>
<accession>A0A1Y2IUR1</accession>
<feature type="region of interest" description="Disordered" evidence="1">
    <location>
        <begin position="213"/>
        <end position="247"/>
    </location>
</feature>
<evidence type="ECO:0000313" key="3">
    <source>
        <dbReference type="Proteomes" id="UP000193067"/>
    </source>
</evidence>
<evidence type="ECO:0000313" key="2">
    <source>
        <dbReference type="EMBL" id="OSD04899.1"/>
    </source>
</evidence>
<sequence length="247" mass="27018">MLPIVMDKRVWPSDLIFLANDDAPSKNRWRAADAHISLGNSPLWDMVTLSAQMTNNHTTSEMWKHSEDVGDCAIKVVIAEQGDRCSILKGGEDGRARASCVGKPSCQERGCIGGIHGLIACSIEIGSHGSQALNECLVLIRWKEIASSVADLSPKSGIDPPHELGVCQSQIVQSFVHVLSMDVEQKSQRARPQGIRTLGRIGLSPSDVQLRRRKAPLGAEDSWGPSRPWHCSHQQIEQLGTEPYSAR</sequence>
<protein>
    <submittedName>
        <fullName evidence="2">Uncharacterized protein</fullName>
    </submittedName>
</protein>
<proteinExistence type="predicted"/>
<dbReference type="AlphaFoldDB" id="A0A1Y2IUR1"/>
<organism evidence="2 3">
    <name type="scientific">Trametes coccinea (strain BRFM310)</name>
    <name type="common">Pycnoporus coccineus</name>
    <dbReference type="NCBI Taxonomy" id="1353009"/>
    <lineage>
        <taxon>Eukaryota</taxon>
        <taxon>Fungi</taxon>
        <taxon>Dikarya</taxon>
        <taxon>Basidiomycota</taxon>
        <taxon>Agaricomycotina</taxon>
        <taxon>Agaricomycetes</taxon>
        <taxon>Polyporales</taxon>
        <taxon>Polyporaceae</taxon>
        <taxon>Trametes</taxon>
    </lineage>
</organism>
<dbReference type="Proteomes" id="UP000193067">
    <property type="component" value="Unassembled WGS sequence"/>
</dbReference>
<dbReference type="EMBL" id="KZ084095">
    <property type="protein sequence ID" value="OSD04899.1"/>
    <property type="molecule type" value="Genomic_DNA"/>
</dbReference>